<dbReference type="Gene3D" id="3.30.450.20">
    <property type="entry name" value="PAS domain"/>
    <property type="match status" value="1"/>
</dbReference>
<dbReference type="CDD" id="cd00082">
    <property type="entry name" value="HisKA"/>
    <property type="match status" value="1"/>
</dbReference>
<dbReference type="InterPro" id="IPR000700">
    <property type="entry name" value="PAS-assoc_C"/>
</dbReference>
<evidence type="ECO:0000256" key="1">
    <source>
        <dbReference type="ARBA" id="ARBA00000085"/>
    </source>
</evidence>
<evidence type="ECO:0000256" key="7">
    <source>
        <dbReference type="SAM" id="Coils"/>
    </source>
</evidence>
<dbReference type="Pfam" id="PF02518">
    <property type="entry name" value="HATPase_c"/>
    <property type="match status" value="1"/>
</dbReference>
<dbReference type="Gene3D" id="1.10.287.130">
    <property type="match status" value="1"/>
</dbReference>
<comment type="caution">
    <text evidence="11">The sequence shown here is derived from an EMBL/GenBank/DDBJ whole genome shotgun (WGS) entry which is preliminary data.</text>
</comment>
<accession>A0A7K1SDR8</accession>
<evidence type="ECO:0000256" key="5">
    <source>
        <dbReference type="ARBA" id="ARBA00022777"/>
    </source>
</evidence>
<dbReference type="EC" id="2.7.13.3" evidence="2"/>
<dbReference type="NCBIfam" id="TIGR00229">
    <property type="entry name" value="sensory_box"/>
    <property type="match status" value="1"/>
</dbReference>
<evidence type="ECO:0000313" key="11">
    <source>
        <dbReference type="EMBL" id="MVM31726.1"/>
    </source>
</evidence>
<keyword evidence="7" id="KW-0175">Coiled coil</keyword>
<evidence type="ECO:0000259" key="10">
    <source>
        <dbReference type="PROSITE" id="PS50113"/>
    </source>
</evidence>
<dbReference type="InterPro" id="IPR036890">
    <property type="entry name" value="HATPase_C_sf"/>
</dbReference>
<feature type="domain" description="PAC" evidence="10">
    <location>
        <begin position="79"/>
        <end position="129"/>
    </location>
</feature>
<feature type="domain" description="PAS" evidence="9">
    <location>
        <begin position="2"/>
        <end position="71"/>
    </location>
</feature>
<keyword evidence="12" id="KW-1185">Reference proteome</keyword>
<dbReference type="RefSeq" id="WP_157586336.1">
    <property type="nucleotide sequence ID" value="NZ_WPIN01000005.1"/>
</dbReference>
<keyword evidence="3" id="KW-0597">Phosphoprotein</keyword>
<dbReference type="InterPro" id="IPR035965">
    <property type="entry name" value="PAS-like_dom_sf"/>
</dbReference>
<comment type="catalytic activity">
    <reaction evidence="1">
        <text>ATP + protein L-histidine = ADP + protein N-phospho-L-histidine.</text>
        <dbReference type="EC" id="2.7.13.3"/>
    </reaction>
</comment>
<feature type="coiled-coil region" evidence="7">
    <location>
        <begin position="120"/>
        <end position="176"/>
    </location>
</feature>
<dbReference type="InterPro" id="IPR000014">
    <property type="entry name" value="PAS"/>
</dbReference>
<sequence length="405" mass="45326">MFDDSFEAVFTHATIGIIVSDEQGRIVSSNRYARMLFGYTEDEMNDVSVDALVPDSVAGRHAQLRASFNADPQVRAMGHGRDLFAKRKDGSVFPAEISLSYFYREGAILAVGYIIDITAKKEAEQTLLEQKGRIEQLNTELEQKVVDRTHALMATLHQLEQSKDELAKALAAERELGELKSRFVSMASHEFRTPLSAVLTSASLIEKYTAADQQDKRIRHIQRIKASVNHLNDILEEFLSVGRLEEGRIEATFSWIELPTLVDEALADLQGSLKAGQQIETQFDCPHPVRTDPSLLRKILVNLLSNAIKYSSDNQTVLVRIQCRDTDLKITIQDNGIGISADDQKHLFERFFRAKNATNFAGTGLGLHIVARYLELLNGTIELTSQLGEGTTVTLFLPHENYPDH</sequence>
<dbReference type="PROSITE" id="PS50112">
    <property type="entry name" value="PAS"/>
    <property type="match status" value="1"/>
</dbReference>
<evidence type="ECO:0000256" key="2">
    <source>
        <dbReference type="ARBA" id="ARBA00012438"/>
    </source>
</evidence>
<evidence type="ECO:0000313" key="12">
    <source>
        <dbReference type="Proteomes" id="UP000436006"/>
    </source>
</evidence>
<dbReference type="InterPro" id="IPR036097">
    <property type="entry name" value="HisK_dim/P_sf"/>
</dbReference>
<dbReference type="PROSITE" id="PS50113">
    <property type="entry name" value="PAC"/>
    <property type="match status" value="1"/>
</dbReference>
<evidence type="ECO:0000256" key="3">
    <source>
        <dbReference type="ARBA" id="ARBA00022553"/>
    </source>
</evidence>
<dbReference type="InterPro" id="IPR003594">
    <property type="entry name" value="HATPase_dom"/>
</dbReference>
<dbReference type="GO" id="GO:0000155">
    <property type="term" value="F:phosphorelay sensor kinase activity"/>
    <property type="evidence" value="ECO:0007669"/>
    <property type="project" value="InterPro"/>
</dbReference>
<dbReference type="InterPro" id="IPR004358">
    <property type="entry name" value="Sig_transdc_His_kin-like_C"/>
</dbReference>
<dbReference type="EMBL" id="WPIN01000005">
    <property type="protein sequence ID" value="MVM31726.1"/>
    <property type="molecule type" value="Genomic_DNA"/>
</dbReference>
<dbReference type="InterPro" id="IPR005467">
    <property type="entry name" value="His_kinase_dom"/>
</dbReference>
<dbReference type="Pfam" id="PF13426">
    <property type="entry name" value="PAS_9"/>
    <property type="match status" value="1"/>
</dbReference>
<proteinExistence type="predicted"/>
<reference evidence="11 12" key="1">
    <citation type="submission" date="2019-12" db="EMBL/GenBank/DDBJ databases">
        <title>Spirosoma sp. HMF4905 genome sequencing and assembly.</title>
        <authorList>
            <person name="Kang H."/>
            <person name="Cha I."/>
            <person name="Kim H."/>
            <person name="Joh K."/>
        </authorList>
    </citation>
    <scope>NUCLEOTIDE SEQUENCE [LARGE SCALE GENOMIC DNA]</scope>
    <source>
        <strain evidence="11 12">HMF4905</strain>
    </source>
</reference>
<dbReference type="CDD" id="cd00075">
    <property type="entry name" value="HATPase"/>
    <property type="match status" value="1"/>
</dbReference>
<dbReference type="Pfam" id="PF00512">
    <property type="entry name" value="HisKA"/>
    <property type="match status" value="1"/>
</dbReference>
<dbReference type="SUPFAM" id="SSF47384">
    <property type="entry name" value="Homodimeric domain of signal transducing histidine kinase"/>
    <property type="match status" value="1"/>
</dbReference>
<dbReference type="InterPro" id="IPR050736">
    <property type="entry name" value="Sensor_HK_Regulatory"/>
</dbReference>
<dbReference type="SUPFAM" id="SSF55785">
    <property type="entry name" value="PYP-like sensor domain (PAS domain)"/>
    <property type="match status" value="1"/>
</dbReference>
<protein>
    <recommendedName>
        <fullName evidence="2">histidine kinase</fullName>
        <ecNumber evidence="2">2.7.13.3</ecNumber>
    </recommendedName>
</protein>
<dbReference type="SUPFAM" id="SSF55874">
    <property type="entry name" value="ATPase domain of HSP90 chaperone/DNA topoisomerase II/histidine kinase"/>
    <property type="match status" value="1"/>
</dbReference>
<dbReference type="PANTHER" id="PTHR43711">
    <property type="entry name" value="TWO-COMPONENT HISTIDINE KINASE"/>
    <property type="match status" value="1"/>
</dbReference>
<evidence type="ECO:0000256" key="6">
    <source>
        <dbReference type="ARBA" id="ARBA00023012"/>
    </source>
</evidence>
<dbReference type="PRINTS" id="PR00344">
    <property type="entry name" value="BCTRLSENSOR"/>
</dbReference>
<dbReference type="SMART" id="SM00388">
    <property type="entry name" value="HisKA"/>
    <property type="match status" value="1"/>
</dbReference>
<dbReference type="SMART" id="SM00091">
    <property type="entry name" value="PAS"/>
    <property type="match status" value="1"/>
</dbReference>
<dbReference type="SMART" id="SM00387">
    <property type="entry name" value="HATPase_c"/>
    <property type="match status" value="1"/>
</dbReference>
<dbReference type="PANTHER" id="PTHR43711:SF26">
    <property type="entry name" value="SENSOR HISTIDINE KINASE RCSC"/>
    <property type="match status" value="1"/>
</dbReference>
<gene>
    <name evidence="11" type="ORF">GO755_16885</name>
</gene>
<evidence type="ECO:0000259" key="9">
    <source>
        <dbReference type="PROSITE" id="PS50112"/>
    </source>
</evidence>
<dbReference type="CDD" id="cd00130">
    <property type="entry name" value="PAS"/>
    <property type="match status" value="1"/>
</dbReference>
<name>A0A7K1SDR8_9BACT</name>
<dbReference type="AlphaFoldDB" id="A0A7K1SDR8"/>
<feature type="domain" description="Histidine kinase" evidence="8">
    <location>
        <begin position="186"/>
        <end position="401"/>
    </location>
</feature>
<keyword evidence="4" id="KW-0808">Transferase</keyword>
<dbReference type="Gene3D" id="3.30.565.10">
    <property type="entry name" value="Histidine kinase-like ATPase, C-terminal domain"/>
    <property type="match status" value="1"/>
</dbReference>
<dbReference type="InterPro" id="IPR003661">
    <property type="entry name" value="HisK_dim/P_dom"/>
</dbReference>
<dbReference type="FunFam" id="3.30.565.10:FF:000006">
    <property type="entry name" value="Sensor histidine kinase WalK"/>
    <property type="match status" value="1"/>
</dbReference>
<keyword evidence="5" id="KW-0418">Kinase</keyword>
<dbReference type="Proteomes" id="UP000436006">
    <property type="component" value="Unassembled WGS sequence"/>
</dbReference>
<evidence type="ECO:0000259" key="8">
    <source>
        <dbReference type="PROSITE" id="PS50109"/>
    </source>
</evidence>
<dbReference type="PROSITE" id="PS50109">
    <property type="entry name" value="HIS_KIN"/>
    <property type="match status" value="1"/>
</dbReference>
<organism evidence="11 12">
    <name type="scientific">Spirosoma arboris</name>
    <dbReference type="NCBI Taxonomy" id="2682092"/>
    <lineage>
        <taxon>Bacteria</taxon>
        <taxon>Pseudomonadati</taxon>
        <taxon>Bacteroidota</taxon>
        <taxon>Cytophagia</taxon>
        <taxon>Cytophagales</taxon>
        <taxon>Cytophagaceae</taxon>
        <taxon>Spirosoma</taxon>
    </lineage>
</organism>
<keyword evidence="6" id="KW-0902">Two-component regulatory system</keyword>
<evidence type="ECO:0000256" key="4">
    <source>
        <dbReference type="ARBA" id="ARBA00022679"/>
    </source>
</evidence>